<evidence type="ECO:0000313" key="2">
    <source>
        <dbReference type="Proteomes" id="UP001320706"/>
    </source>
</evidence>
<dbReference type="EMBL" id="JAMKPW020000013">
    <property type="protein sequence ID" value="KAK8211508.1"/>
    <property type="molecule type" value="Genomic_DNA"/>
</dbReference>
<evidence type="ECO:0000313" key="1">
    <source>
        <dbReference type="EMBL" id="KAK8211508.1"/>
    </source>
</evidence>
<gene>
    <name evidence="1" type="ORF">M8818_003161</name>
</gene>
<sequence length="574" mass="66242">MTDAQRPWWKDAVIYQIYPASFKDSNADGIGDIPGITRSLDYIKNLGVDTIWICPMYDSPQIDMGYDISDYQKVYPPYGTVADMEELIHQTHSRDMRLILDLVINHTSDQHAWFKESRSSKDNAKRDWYIWKPARYDGNGKRQPPNNWRSNFGGGSAWEWDEHSQEYYLHLFCVEQPDLNWDNEETRKAIYDSAMTFWLDKGVDGFRIDTVNMYSKNPTYPDAPITDHDAEWQSAGVIYCNGPRMHEFLQEMNAILARYDAMSVGECPHTPDRNKVLQYVGAKQKQLNMVFQFDVVDIGMGSVFKYQTKPRAYTLPDFKKAVLRTQDLLDGTDAWTTAFLENHDQARSISRWCDDSPQWRVRSGKLLALMLASLSGTLYIYEGQEIGMINIPKDWTIEEYKDIDSKDYYNHVAEQSGNDSAKLADALAAIQYLGRDNARIPMQWAPAPNGGFTDASAQAWMRINDSVTDINVAQQLHDKDSVLAFWRRTLSIRKQHNDLLVHGTFRLLDVENPHVFSFVKEYQDRKALFIGNFSGEERQVPDLPTEGRWRGLVGNIDSHEDDLAPWEGRIYLVE</sequence>
<accession>A0ACC3SF76</accession>
<protein>
    <submittedName>
        <fullName evidence="1">Uncharacterized protein</fullName>
    </submittedName>
</protein>
<dbReference type="Proteomes" id="UP001320706">
    <property type="component" value="Unassembled WGS sequence"/>
</dbReference>
<keyword evidence="2" id="KW-1185">Reference proteome</keyword>
<organism evidence="1 2">
    <name type="scientific">Zalaria obscura</name>
    <dbReference type="NCBI Taxonomy" id="2024903"/>
    <lineage>
        <taxon>Eukaryota</taxon>
        <taxon>Fungi</taxon>
        <taxon>Dikarya</taxon>
        <taxon>Ascomycota</taxon>
        <taxon>Pezizomycotina</taxon>
        <taxon>Dothideomycetes</taxon>
        <taxon>Dothideomycetidae</taxon>
        <taxon>Dothideales</taxon>
        <taxon>Zalariaceae</taxon>
        <taxon>Zalaria</taxon>
    </lineage>
</organism>
<reference evidence="1" key="1">
    <citation type="submission" date="2024-02" db="EMBL/GenBank/DDBJ databases">
        <title>Metagenome Assembled Genome of Zalaria obscura JY119.</title>
        <authorList>
            <person name="Vighnesh L."/>
            <person name="Jagadeeshwari U."/>
            <person name="Venkata Ramana C."/>
            <person name="Sasikala C."/>
        </authorList>
    </citation>
    <scope>NUCLEOTIDE SEQUENCE</scope>
    <source>
        <strain evidence="1">JY119</strain>
    </source>
</reference>
<comment type="caution">
    <text evidence="1">The sequence shown here is derived from an EMBL/GenBank/DDBJ whole genome shotgun (WGS) entry which is preliminary data.</text>
</comment>
<name>A0ACC3SF76_9PEZI</name>
<proteinExistence type="predicted"/>